<dbReference type="Proteomes" id="UP000002280">
    <property type="component" value="Chromosome 1"/>
</dbReference>
<evidence type="ECO:0000256" key="5">
    <source>
        <dbReference type="SAM" id="MobiDB-lite"/>
    </source>
</evidence>
<keyword evidence="7" id="KW-1185">Reference proteome</keyword>
<organism evidence="6 7">
    <name type="scientific">Monodelphis domestica</name>
    <name type="common">Gray short-tailed opossum</name>
    <dbReference type="NCBI Taxonomy" id="13616"/>
    <lineage>
        <taxon>Eukaryota</taxon>
        <taxon>Metazoa</taxon>
        <taxon>Chordata</taxon>
        <taxon>Craniata</taxon>
        <taxon>Vertebrata</taxon>
        <taxon>Euteleostomi</taxon>
        <taxon>Mammalia</taxon>
        <taxon>Metatheria</taxon>
        <taxon>Didelphimorphia</taxon>
        <taxon>Didelphidae</taxon>
        <taxon>Monodelphis</taxon>
    </lineage>
</organism>
<dbReference type="SUPFAM" id="SSF54189">
    <property type="entry name" value="Ribosomal proteins S24e, L23 and L15e"/>
    <property type="match status" value="1"/>
</dbReference>
<dbReference type="Ensembl" id="ENSMODT00000056490.1">
    <property type="protein sequence ID" value="ENSMODP00000053951.1"/>
    <property type="gene ID" value="ENSMODG00000048898.1"/>
</dbReference>
<dbReference type="PANTHER" id="PTHR10496">
    <property type="entry name" value="40S RIBOSOMAL PROTEIN S24"/>
    <property type="match status" value="1"/>
</dbReference>
<protein>
    <recommendedName>
        <fullName evidence="3">Small ribosomal subunit protein eS24</fullName>
    </recommendedName>
    <alternativeName>
        <fullName evidence="4">40S ribosomal protein S24</fullName>
    </alternativeName>
</protein>
<evidence type="ECO:0000256" key="1">
    <source>
        <dbReference type="ARBA" id="ARBA00022980"/>
    </source>
</evidence>
<name>A0A5F8H3U7_MONDO</name>
<proteinExistence type="predicted"/>
<dbReference type="Pfam" id="PF01282">
    <property type="entry name" value="Ribosomal_S24e"/>
    <property type="match status" value="1"/>
</dbReference>
<reference evidence="6 7" key="1">
    <citation type="journal article" date="2007" name="Nature">
        <title>Genome of the marsupial Monodelphis domestica reveals innovation in non-coding sequences.</title>
        <authorList>
            <person name="Mikkelsen T.S."/>
            <person name="Wakefield M.J."/>
            <person name="Aken B."/>
            <person name="Amemiya C.T."/>
            <person name="Chang J.L."/>
            <person name="Duke S."/>
            <person name="Garber M."/>
            <person name="Gentles A.J."/>
            <person name="Goodstadt L."/>
            <person name="Heger A."/>
            <person name="Jurka J."/>
            <person name="Kamal M."/>
            <person name="Mauceli E."/>
            <person name="Searle S.M."/>
            <person name="Sharpe T."/>
            <person name="Baker M.L."/>
            <person name="Batzer M.A."/>
            <person name="Benos P.V."/>
            <person name="Belov K."/>
            <person name="Clamp M."/>
            <person name="Cook A."/>
            <person name="Cuff J."/>
            <person name="Das R."/>
            <person name="Davidow L."/>
            <person name="Deakin J.E."/>
            <person name="Fazzari M.J."/>
            <person name="Glass J.L."/>
            <person name="Grabherr M."/>
            <person name="Greally J.M."/>
            <person name="Gu W."/>
            <person name="Hore T.A."/>
            <person name="Huttley G.A."/>
            <person name="Kleber M."/>
            <person name="Jirtle R.L."/>
            <person name="Koina E."/>
            <person name="Lee J.T."/>
            <person name="Mahony S."/>
            <person name="Marra M.A."/>
            <person name="Miller R.D."/>
            <person name="Nicholls R.D."/>
            <person name="Oda M."/>
            <person name="Papenfuss A.T."/>
            <person name="Parra Z.E."/>
            <person name="Pollock D.D."/>
            <person name="Ray D.A."/>
            <person name="Schein J.E."/>
            <person name="Speed T.P."/>
            <person name="Thompson K."/>
            <person name="VandeBerg J.L."/>
            <person name="Wade C.M."/>
            <person name="Walker J.A."/>
            <person name="Waters P.D."/>
            <person name="Webber C."/>
            <person name="Weidman J.R."/>
            <person name="Xie X."/>
            <person name="Zody M.C."/>
            <person name="Baldwin J."/>
            <person name="Abdouelleil A."/>
            <person name="Abdulkadir J."/>
            <person name="Abebe A."/>
            <person name="Abera B."/>
            <person name="Abreu J."/>
            <person name="Acer S.C."/>
            <person name="Aftuck L."/>
            <person name="Alexander A."/>
            <person name="An P."/>
            <person name="Anderson E."/>
            <person name="Anderson S."/>
            <person name="Arachi H."/>
            <person name="Azer M."/>
            <person name="Bachantsang P."/>
            <person name="Barry A."/>
            <person name="Bayul T."/>
            <person name="Berlin A."/>
            <person name="Bessette D."/>
            <person name="Bloom T."/>
            <person name="Bloom T."/>
            <person name="Boguslavskiy L."/>
            <person name="Bonnet C."/>
            <person name="Boukhgalter B."/>
            <person name="Bourzgui I."/>
            <person name="Brown A."/>
            <person name="Cahill P."/>
            <person name="Channer S."/>
            <person name="Cheshatsang Y."/>
            <person name="Chuda L."/>
            <person name="Citroen M."/>
            <person name="Collymore A."/>
            <person name="Cooke P."/>
            <person name="Costello M."/>
            <person name="D'Aco K."/>
            <person name="Daza R."/>
            <person name="De Haan G."/>
            <person name="DeGray S."/>
            <person name="DeMaso C."/>
            <person name="Dhargay N."/>
            <person name="Dooley K."/>
            <person name="Dooley E."/>
            <person name="Doricent M."/>
            <person name="Dorje P."/>
            <person name="Dorjee K."/>
            <person name="Dupes A."/>
            <person name="Elong R."/>
            <person name="Falk J."/>
            <person name="Farina A."/>
            <person name="Faro S."/>
            <person name="Ferguson D."/>
            <person name="Fisher S."/>
            <person name="Foley C.D."/>
            <person name="Franke A."/>
            <person name="Friedrich D."/>
            <person name="Gadbois L."/>
            <person name="Gearin G."/>
            <person name="Gearin C.R."/>
            <person name="Giannoukos G."/>
            <person name="Goode T."/>
            <person name="Graham J."/>
            <person name="Grandbois E."/>
            <person name="Grewal S."/>
            <person name="Gyaltsen K."/>
            <person name="Hafez N."/>
            <person name="Hagos B."/>
            <person name="Hall J."/>
            <person name="Henson C."/>
            <person name="Hollinger A."/>
            <person name="Honan T."/>
            <person name="Huard M.D."/>
            <person name="Hughes L."/>
            <person name="Hurhula B."/>
            <person name="Husby M.E."/>
            <person name="Kamat A."/>
            <person name="Kanga B."/>
            <person name="Kashin S."/>
            <person name="Khazanovich D."/>
            <person name="Kisner P."/>
            <person name="Lance K."/>
            <person name="Lara M."/>
            <person name="Lee W."/>
            <person name="Lennon N."/>
            <person name="Letendre F."/>
            <person name="LeVine R."/>
            <person name="Lipovsky A."/>
            <person name="Liu X."/>
            <person name="Liu J."/>
            <person name="Liu S."/>
            <person name="Lokyitsang T."/>
            <person name="Lokyitsang Y."/>
            <person name="Lubonja R."/>
            <person name="Lui A."/>
            <person name="MacDonald P."/>
            <person name="Magnisalis V."/>
            <person name="Maru K."/>
            <person name="Matthews C."/>
            <person name="McCusker W."/>
            <person name="McDonough S."/>
            <person name="Mehta T."/>
            <person name="Meldrim J."/>
            <person name="Meneus L."/>
            <person name="Mihai O."/>
            <person name="Mihalev A."/>
            <person name="Mihova T."/>
            <person name="Mittelman R."/>
            <person name="Mlenga V."/>
            <person name="Montmayeur A."/>
            <person name="Mulrain L."/>
            <person name="Navidi A."/>
            <person name="Naylor J."/>
            <person name="Negash T."/>
            <person name="Nguyen T."/>
            <person name="Nguyen N."/>
            <person name="Nicol R."/>
            <person name="Norbu C."/>
            <person name="Norbu N."/>
            <person name="Novod N."/>
            <person name="O'Neill B."/>
            <person name="Osman S."/>
            <person name="Markiewicz E."/>
            <person name="Oyono O.L."/>
            <person name="Patti C."/>
            <person name="Phunkhang P."/>
            <person name="Pierre F."/>
            <person name="Priest M."/>
            <person name="Raghuraman S."/>
            <person name="Rege F."/>
            <person name="Reyes R."/>
            <person name="Rise C."/>
            <person name="Rogov P."/>
            <person name="Ross K."/>
            <person name="Ryan E."/>
            <person name="Settipalli S."/>
            <person name="Shea T."/>
            <person name="Sherpa N."/>
            <person name="Shi L."/>
            <person name="Shih D."/>
            <person name="Sparrow T."/>
            <person name="Spaulding J."/>
            <person name="Stalker J."/>
            <person name="Stange-Thomann N."/>
            <person name="Stavropoulos S."/>
            <person name="Stone C."/>
            <person name="Strader C."/>
            <person name="Tesfaye S."/>
            <person name="Thomson T."/>
            <person name="Thoulutsang Y."/>
            <person name="Thoulutsang D."/>
            <person name="Topham K."/>
            <person name="Topping I."/>
            <person name="Tsamla T."/>
            <person name="Vassiliev H."/>
            <person name="Vo A."/>
            <person name="Wangchuk T."/>
            <person name="Wangdi T."/>
            <person name="Weiand M."/>
            <person name="Wilkinson J."/>
            <person name="Wilson A."/>
            <person name="Yadav S."/>
            <person name="Young G."/>
            <person name="Yu Q."/>
            <person name="Zembek L."/>
            <person name="Zhong D."/>
            <person name="Zimmer A."/>
            <person name="Zwirko Z."/>
            <person name="Jaffe D.B."/>
            <person name="Alvarez P."/>
            <person name="Brockman W."/>
            <person name="Butler J."/>
            <person name="Chin C."/>
            <person name="Gnerre S."/>
            <person name="MacCallum I."/>
            <person name="Graves J.A."/>
            <person name="Ponting C.P."/>
            <person name="Breen M."/>
            <person name="Samollow P.B."/>
            <person name="Lander E.S."/>
            <person name="Lindblad-Toh K."/>
        </authorList>
    </citation>
    <scope>NUCLEOTIDE SEQUENCE [LARGE SCALE GENOMIC DNA]</scope>
</reference>
<accession>A0A5F8H3U7</accession>
<evidence type="ECO:0000313" key="6">
    <source>
        <dbReference type="Ensembl" id="ENSMODP00000053951.1"/>
    </source>
</evidence>
<reference evidence="6" key="3">
    <citation type="submission" date="2025-09" db="UniProtKB">
        <authorList>
            <consortium name="Ensembl"/>
        </authorList>
    </citation>
    <scope>IDENTIFICATION</scope>
</reference>
<sequence>VNDTVTIRPRRLMTSRFLQNKQIVIDVLHPGKAELRKTDLNHFKSHKMYKTAPDVIFVFGFRTHFGRSKTTGFGLCFYAKGNESKHRLKKHSLYKKEKTSRKQNKEGKNRIKSKGAGAGATPWRCHSKLR</sequence>
<dbReference type="AlphaFoldDB" id="A0A5F8H3U7"/>
<keyword evidence="1" id="KW-0689">Ribosomal protein</keyword>
<dbReference type="STRING" id="13616.ENSMODP00000053951"/>
<dbReference type="InterPro" id="IPR012678">
    <property type="entry name" value="Ribosomal_uL23/eL15/eS24_sf"/>
</dbReference>
<reference evidence="6" key="2">
    <citation type="submission" date="2025-08" db="UniProtKB">
        <authorList>
            <consortium name="Ensembl"/>
        </authorList>
    </citation>
    <scope>IDENTIFICATION</scope>
</reference>
<keyword evidence="2" id="KW-0687">Ribonucleoprotein</keyword>
<dbReference type="InterPro" id="IPR001976">
    <property type="entry name" value="Ribosomal_eS24"/>
</dbReference>
<dbReference type="InterPro" id="IPR053709">
    <property type="entry name" value="eRP_eS24_sf"/>
</dbReference>
<dbReference type="Gene3D" id="3.30.70.3370">
    <property type="match status" value="1"/>
</dbReference>
<evidence type="ECO:0000256" key="4">
    <source>
        <dbReference type="ARBA" id="ARBA00035458"/>
    </source>
</evidence>
<evidence type="ECO:0000313" key="7">
    <source>
        <dbReference type="Proteomes" id="UP000002280"/>
    </source>
</evidence>
<feature type="region of interest" description="Disordered" evidence="5">
    <location>
        <begin position="88"/>
        <end position="130"/>
    </location>
</feature>
<dbReference type="GO" id="GO:0022627">
    <property type="term" value="C:cytosolic small ribosomal subunit"/>
    <property type="evidence" value="ECO:0000318"/>
    <property type="project" value="GO_Central"/>
</dbReference>
<dbReference type="Bgee" id="ENSMODG00000048898">
    <property type="expression patterns" value="Expressed in spermatocyte and 6 other cell types or tissues"/>
</dbReference>
<evidence type="ECO:0000256" key="2">
    <source>
        <dbReference type="ARBA" id="ARBA00023274"/>
    </source>
</evidence>
<dbReference type="InParanoid" id="A0A5F8H3U7"/>
<feature type="compositionally biased region" description="Basic residues" evidence="5">
    <location>
        <begin position="88"/>
        <end position="102"/>
    </location>
</feature>
<evidence type="ECO:0000256" key="3">
    <source>
        <dbReference type="ARBA" id="ARBA00035149"/>
    </source>
</evidence>
<dbReference type="GO" id="GO:0003735">
    <property type="term" value="F:structural constituent of ribosome"/>
    <property type="evidence" value="ECO:0000318"/>
    <property type="project" value="GO_Central"/>
</dbReference>
<dbReference type="GO" id="GO:0006412">
    <property type="term" value="P:translation"/>
    <property type="evidence" value="ECO:0007669"/>
    <property type="project" value="InterPro"/>
</dbReference>
<dbReference type="GeneTree" id="ENSGT00390000000153"/>